<protein>
    <recommendedName>
        <fullName evidence="3">Gfo/Idh/MocA-like oxidoreductase C-terminal domain-containing protein</fullName>
    </recommendedName>
</protein>
<reference evidence="1 2" key="1">
    <citation type="submission" date="2024-09" db="EMBL/GenBank/DDBJ databases">
        <authorList>
            <person name="Sun Q."/>
            <person name="Mori K."/>
        </authorList>
    </citation>
    <scope>NUCLEOTIDE SEQUENCE [LARGE SCALE GENOMIC DNA]</scope>
    <source>
        <strain evidence="1 2">JCM 12520</strain>
    </source>
</reference>
<evidence type="ECO:0000313" key="1">
    <source>
        <dbReference type="EMBL" id="MFB9756901.1"/>
    </source>
</evidence>
<dbReference type="Proteomes" id="UP001589619">
    <property type="component" value="Unassembled WGS sequence"/>
</dbReference>
<name>A0ABV5W8J5_9BACL</name>
<keyword evidence="2" id="KW-1185">Reference proteome</keyword>
<dbReference type="RefSeq" id="WP_344906336.1">
    <property type="nucleotide sequence ID" value="NZ_BAAAYO010000003.1"/>
</dbReference>
<dbReference type="EMBL" id="JBHMAG010000030">
    <property type="protein sequence ID" value="MFB9756901.1"/>
    <property type="molecule type" value="Genomic_DNA"/>
</dbReference>
<evidence type="ECO:0000313" key="2">
    <source>
        <dbReference type="Proteomes" id="UP001589619"/>
    </source>
</evidence>
<comment type="caution">
    <text evidence="1">The sequence shown here is derived from an EMBL/GenBank/DDBJ whole genome shotgun (WGS) entry which is preliminary data.</text>
</comment>
<dbReference type="Gene3D" id="3.30.360.10">
    <property type="entry name" value="Dihydrodipicolinate Reductase, domain 2"/>
    <property type="match status" value="1"/>
</dbReference>
<evidence type="ECO:0008006" key="3">
    <source>
        <dbReference type="Google" id="ProtNLM"/>
    </source>
</evidence>
<sequence length="50" mass="5572">MERDFLEAIRSGRKGSPSFRDGVRYTVLSQAIVDAAATGRRTDVYRLPDA</sequence>
<organism evidence="1 2">
    <name type="scientific">Paenibacillus hodogayensis</name>
    <dbReference type="NCBI Taxonomy" id="279208"/>
    <lineage>
        <taxon>Bacteria</taxon>
        <taxon>Bacillati</taxon>
        <taxon>Bacillota</taxon>
        <taxon>Bacilli</taxon>
        <taxon>Bacillales</taxon>
        <taxon>Paenibacillaceae</taxon>
        <taxon>Paenibacillus</taxon>
    </lineage>
</organism>
<proteinExistence type="predicted"/>
<accession>A0ABV5W8J5</accession>
<gene>
    <name evidence="1" type="ORF">ACFFNY_35490</name>
</gene>